<gene>
    <name evidence="1" type="ORF">CALVIDRAFT_98233</name>
</gene>
<sequence>MPFVDLPEDDVSYFYRSNLPGDGSAENLDRSKQTVIFTLGAMYDSASFVNQLNDPRLSSSYNLFAFDGRAQGQTRGPPQPARDAWTDAVEMVKILDKLGLEKVHMFAGTWYTYQSALRMAILFPGRILSVAAGPIERDRDETMVQLEEICKELLTLLSTSKDIQTMEDYLVEVFPYLFGEDLEEDQKDDFALYIETQYPPVKLCRAMEFGQAIFGNRTPLTDKEAALVKLPVLLFAVDNLVDTVEMAEALQKRLTGVPGGAHINILPDGAPSEAWYIRRYAGSVTTAFLSFIEKVGEKPQLVTPTDIGAAFKIMTELSGNPAMAQRDPKKSMSFSCVTQDVLDQRREMYVIATQAQERGFNPVGPNGERPRRFSERYHEQNRQRINSISSSVVIQVSVVHKDEEETAKSELPVKEEQDHDLSMIGSRLKDLLLMG</sequence>
<dbReference type="Gene3D" id="3.40.50.1820">
    <property type="entry name" value="alpha/beta hydrolase"/>
    <property type="match status" value="1"/>
</dbReference>
<keyword evidence="2" id="KW-1185">Reference proteome</keyword>
<accession>A0A167MJU5</accession>
<name>A0A167MJU5_CALVF</name>
<proteinExistence type="predicted"/>
<dbReference type="AlphaFoldDB" id="A0A167MJU5"/>
<evidence type="ECO:0000313" key="1">
    <source>
        <dbReference type="EMBL" id="KZO96791.1"/>
    </source>
</evidence>
<dbReference type="Proteomes" id="UP000076738">
    <property type="component" value="Unassembled WGS sequence"/>
</dbReference>
<dbReference type="InterPro" id="IPR029058">
    <property type="entry name" value="AB_hydrolase_fold"/>
</dbReference>
<protein>
    <recommendedName>
        <fullName evidence="3">Alpha/beta-hydrolase</fullName>
    </recommendedName>
</protein>
<organism evidence="1 2">
    <name type="scientific">Calocera viscosa (strain TUFC12733)</name>
    <dbReference type="NCBI Taxonomy" id="1330018"/>
    <lineage>
        <taxon>Eukaryota</taxon>
        <taxon>Fungi</taxon>
        <taxon>Dikarya</taxon>
        <taxon>Basidiomycota</taxon>
        <taxon>Agaricomycotina</taxon>
        <taxon>Dacrymycetes</taxon>
        <taxon>Dacrymycetales</taxon>
        <taxon>Dacrymycetaceae</taxon>
        <taxon>Calocera</taxon>
    </lineage>
</organism>
<dbReference type="SUPFAM" id="SSF53474">
    <property type="entry name" value="alpha/beta-Hydrolases"/>
    <property type="match status" value="1"/>
</dbReference>
<dbReference type="OrthoDB" id="19657at2759"/>
<reference evidence="1 2" key="1">
    <citation type="journal article" date="2016" name="Mol. Biol. Evol.">
        <title>Comparative Genomics of Early-Diverging Mushroom-Forming Fungi Provides Insights into the Origins of Lignocellulose Decay Capabilities.</title>
        <authorList>
            <person name="Nagy L.G."/>
            <person name="Riley R."/>
            <person name="Tritt A."/>
            <person name="Adam C."/>
            <person name="Daum C."/>
            <person name="Floudas D."/>
            <person name="Sun H."/>
            <person name="Yadav J.S."/>
            <person name="Pangilinan J."/>
            <person name="Larsson K.H."/>
            <person name="Matsuura K."/>
            <person name="Barry K."/>
            <person name="Labutti K."/>
            <person name="Kuo R."/>
            <person name="Ohm R.A."/>
            <person name="Bhattacharya S.S."/>
            <person name="Shirouzu T."/>
            <person name="Yoshinaga Y."/>
            <person name="Martin F.M."/>
            <person name="Grigoriev I.V."/>
            <person name="Hibbett D.S."/>
        </authorList>
    </citation>
    <scope>NUCLEOTIDE SEQUENCE [LARGE SCALE GENOMIC DNA]</scope>
    <source>
        <strain evidence="1 2">TUFC12733</strain>
    </source>
</reference>
<dbReference type="EMBL" id="KV417282">
    <property type="protein sequence ID" value="KZO96791.1"/>
    <property type="molecule type" value="Genomic_DNA"/>
</dbReference>
<evidence type="ECO:0000313" key="2">
    <source>
        <dbReference type="Proteomes" id="UP000076738"/>
    </source>
</evidence>
<evidence type="ECO:0008006" key="3">
    <source>
        <dbReference type="Google" id="ProtNLM"/>
    </source>
</evidence>